<name>I4GYT7_MICAE</name>
<reference evidence="1 2" key="1">
    <citation type="submission" date="2012-04" db="EMBL/GenBank/DDBJ databases">
        <authorList>
            <person name="Genoscope - CEA"/>
        </authorList>
    </citation>
    <scope>NUCLEOTIDE SEQUENCE [LARGE SCALE GENOMIC DNA]</scope>
    <source>
        <strain evidence="1 2">9806</strain>
    </source>
</reference>
<dbReference type="Gene3D" id="1.20.1220.20">
    <property type="entry name" value="Uncharcterised protein PF01724"/>
    <property type="match status" value="1"/>
</dbReference>
<comment type="caution">
    <text evidence="1">The sequence shown here is derived from an EMBL/GenBank/DDBJ whole genome shotgun (WGS) entry which is preliminary data.</text>
</comment>
<gene>
    <name evidence="1" type="ORF">MICAE_450014</name>
</gene>
<organism evidence="1 2">
    <name type="scientific">Microcystis aeruginosa PCC 9806</name>
    <dbReference type="NCBI Taxonomy" id="1160282"/>
    <lineage>
        <taxon>Bacteria</taxon>
        <taxon>Bacillati</taxon>
        <taxon>Cyanobacteriota</taxon>
        <taxon>Cyanophyceae</taxon>
        <taxon>Oscillatoriophycideae</taxon>
        <taxon>Chroococcales</taxon>
        <taxon>Microcystaceae</taxon>
        <taxon>Microcystis</taxon>
    </lineage>
</organism>
<dbReference type="EMBL" id="CAIL01000251">
    <property type="protein sequence ID" value="CCI14961.1"/>
    <property type="molecule type" value="Genomic_DNA"/>
</dbReference>
<dbReference type="Pfam" id="PF01724">
    <property type="entry name" value="DUF29"/>
    <property type="match status" value="1"/>
</dbReference>
<evidence type="ECO:0000313" key="2">
    <source>
        <dbReference type="Proteomes" id="UP000003273"/>
    </source>
</evidence>
<dbReference type="AlphaFoldDB" id="I4GYT7"/>
<dbReference type="Proteomes" id="UP000003273">
    <property type="component" value="Unassembled WGS sequence"/>
</dbReference>
<evidence type="ECO:0000313" key="1">
    <source>
        <dbReference type="EMBL" id="CCI14961.1"/>
    </source>
</evidence>
<proteinExistence type="predicted"/>
<dbReference type="HOGENOM" id="CLU_116670_1_1_3"/>
<protein>
    <submittedName>
        <fullName evidence="1">Uncharacterized protein</fullName>
    </submittedName>
</protein>
<sequence length="84" mass="9886">MYQYWLTEKGNCGRGLTDEIDNFRLELEILFQSKTLYNYGASRLDIYDKAKRSVIKKTGLSLDRFPQVCTYTFAEIINFDFLPV</sequence>
<accession>I4GYT7</accession>